<evidence type="ECO:0000313" key="3">
    <source>
        <dbReference type="EMBL" id="PZO21888.1"/>
    </source>
</evidence>
<organism evidence="3 4">
    <name type="scientific">Leptolyngbya foveolarum</name>
    <dbReference type="NCBI Taxonomy" id="47253"/>
    <lineage>
        <taxon>Bacteria</taxon>
        <taxon>Bacillati</taxon>
        <taxon>Cyanobacteriota</taxon>
        <taxon>Cyanophyceae</taxon>
        <taxon>Leptolyngbyales</taxon>
        <taxon>Leptolyngbyaceae</taxon>
        <taxon>Leptolyngbya group</taxon>
        <taxon>Leptolyngbya</taxon>
    </lineage>
</organism>
<evidence type="ECO:0000259" key="2">
    <source>
        <dbReference type="Pfam" id="PF13439"/>
    </source>
</evidence>
<evidence type="ECO:0000313" key="4">
    <source>
        <dbReference type="Proteomes" id="UP000249354"/>
    </source>
</evidence>
<feature type="domain" description="Glycosyltransferase subfamily 4-like N-terminal" evidence="2">
    <location>
        <begin position="36"/>
        <end position="195"/>
    </location>
</feature>
<dbReference type="AlphaFoldDB" id="A0A2W4WRC9"/>
<reference evidence="4" key="1">
    <citation type="submission" date="2018-04" db="EMBL/GenBank/DDBJ databases">
        <authorList>
            <person name="Cornet L."/>
        </authorList>
    </citation>
    <scope>NUCLEOTIDE SEQUENCE [LARGE SCALE GENOMIC DNA]</scope>
</reference>
<dbReference type="Pfam" id="PF00534">
    <property type="entry name" value="Glycos_transf_1"/>
    <property type="match status" value="1"/>
</dbReference>
<feature type="domain" description="Glycosyl transferase family 1" evidence="1">
    <location>
        <begin position="213"/>
        <end position="365"/>
    </location>
</feature>
<dbReference type="GO" id="GO:0016757">
    <property type="term" value="F:glycosyltransferase activity"/>
    <property type="evidence" value="ECO:0007669"/>
    <property type="project" value="InterPro"/>
</dbReference>
<dbReference type="CDD" id="cd03811">
    <property type="entry name" value="GT4_GT28_WabH-like"/>
    <property type="match status" value="1"/>
</dbReference>
<reference evidence="3 4" key="2">
    <citation type="submission" date="2018-06" db="EMBL/GenBank/DDBJ databases">
        <title>Metagenomic assembly of (sub)arctic Cyanobacteria and their associated microbiome from non-axenic cultures.</title>
        <authorList>
            <person name="Baurain D."/>
        </authorList>
    </citation>
    <scope>NUCLEOTIDE SEQUENCE [LARGE SCALE GENOMIC DNA]</scope>
    <source>
        <strain evidence="3">ULC129bin1</strain>
    </source>
</reference>
<accession>A0A2W4WRC9</accession>
<sequence length="395" mass="43435">MAFLQVSLYLNLKHKKMNAQPDPIKVAFILPAFYRNGAVNLIVNLAEHLTSHNIEVELFAVRECEQRSPLPKAPVKFKTVLKEYQSTLSGLPKLLYRLVRSVLNADVVAYTWENGILIPGIIAFVLRKPTIAIVQNNIQRVSENADNRDRERTIRRWVYNRCQAIVCVGNGLTSTIEPGIDSAKVMPIQNGINVEKVRRLSQAACPAQITKFIEDDTPFIIGVGRLTSQKGFDLLIRAHAAAINQGAQHKLVLIGEGEQKDDLSRLVKELGVSDSVVFLGYLSNPYPVIAQATLFCLSSRYEGFVLVGAEAAALGVPTVATNCVSGPKELLLDGLYGDLVAVDSVGELAIAIQRHLENPQRLIEKASASAQKADRLSMKLCASRYSELLHRCAGQ</sequence>
<dbReference type="EMBL" id="QBMC01000016">
    <property type="protein sequence ID" value="PZO21888.1"/>
    <property type="molecule type" value="Genomic_DNA"/>
</dbReference>
<comment type="caution">
    <text evidence="3">The sequence shown here is derived from an EMBL/GenBank/DDBJ whole genome shotgun (WGS) entry which is preliminary data.</text>
</comment>
<gene>
    <name evidence="3" type="ORF">DCF25_04280</name>
</gene>
<protein>
    <recommendedName>
        <fullName evidence="5">Glycosyltransferase</fullName>
    </recommendedName>
</protein>
<name>A0A2W4WRC9_9CYAN</name>
<dbReference type="PANTHER" id="PTHR12526:SF630">
    <property type="entry name" value="GLYCOSYLTRANSFERASE"/>
    <property type="match status" value="1"/>
</dbReference>
<dbReference type="Pfam" id="PF13439">
    <property type="entry name" value="Glyco_transf_4"/>
    <property type="match status" value="1"/>
</dbReference>
<evidence type="ECO:0008006" key="5">
    <source>
        <dbReference type="Google" id="ProtNLM"/>
    </source>
</evidence>
<dbReference type="SUPFAM" id="SSF53756">
    <property type="entry name" value="UDP-Glycosyltransferase/glycogen phosphorylase"/>
    <property type="match status" value="1"/>
</dbReference>
<evidence type="ECO:0000259" key="1">
    <source>
        <dbReference type="Pfam" id="PF00534"/>
    </source>
</evidence>
<dbReference type="Gene3D" id="3.40.50.2000">
    <property type="entry name" value="Glycogen Phosphorylase B"/>
    <property type="match status" value="2"/>
</dbReference>
<dbReference type="Proteomes" id="UP000249354">
    <property type="component" value="Unassembled WGS sequence"/>
</dbReference>
<dbReference type="InterPro" id="IPR028098">
    <property type="entry name" value="Glyco_trans_4-like_N"/>
</dbReference>
<dbReference type="PANTHER" id="PTHR12526">
    <property type="entry name" value="GLYCOSYLTRANSFERASE"/>
    <property type="match status" value="1"/>
</dbReference>
<dbReference type="InterPro" id="IPR001296">
    <property type="entry name" value="Glyco_trans_1"/>
</dbReference>
<proteinExistence type="predicted"/>